<evidence type="ECO:0000313" key="1">
    <source>
        <dbReference type="EMBL" id="AHB99541.1"/>
    </source>
</evidence>
<dbReference type="EMBL" id="CP006916">
    <property type="protein sequence ID" value="AHB99541.1"/>
    <property type="molecule type" value="Genomic_DNA"/>
</dbReference>
<accession>A0A0F6CKB9</accession>
<dbReference type="HOGENOM" id="CLU_472361_0_0_14"/>
<evidence type="ECO:0000313" key="2">
    <source>
        <dbReference type="Proteomes" id="UP000018735"/>
    </source>
</evidence>
<name>A0A0F6CKB9_MYCGL</name>
<proteinExistence type="predicted"/>
<dbReference type="KEGG" id="mgz:GCW_01385"/>
<dbReference type="RefSeq" id="WP_011884067.1">
    <property type="nucleotide sequence ID" value="NC_023030.2"/>
</dbReference>
<dbReference type="Proteomes" id="UP000018735">
    <property type="component" value="Chromosome"/>
</dbReference>
<organism evidence="1 2">
    <name type="scientific">Mycoplasmoides gallisepticum S6</name>
    <dbReference type="NCBI Taxonomy" id="1006581"/>
    <lineage>
        <taxon>Bacteria</taxon>
        <taxon>Bacillati</taxon>
        <taxon>Mycoplasmatota</taxon>
        <taxon>Mycoplasmoidales</taxon>
        <taxon>Mycoplasmoidaceae</taxon>
        <taxon>Mycoplasmoides</taxon>
    </lineage>
</organism>
<reference evidence="1 2" key="1">
    <citation type="journal article" date="2011" name="PLoS ONE">
        <title>Core proteome of the minimal cell: comparative proteomics of three mollicute species.</title>
        <authorList>
            <person name="Fisunov G.Y."/>
            <person name="Alexeev D.G."/>
            <person name="Bazaleev N.A."/>
            <person name="Ladygina V.G."/>
            <person name="Galyamina M.A."/>
            <person name="Kondratov I.G."/>
            <person name="Zhukova N.A."/>
            <person name="Serebryakova M.V."/>
            <person name="Demina I.A."/>
            <person name="Govorun V.M."/>
        </authorList>
    </citation>
    <scope>NUCLEOTIDE SEQUENCE [LARGE SCALE GENOMIC DNA]</scope>
    <source>
        <strain evidence="1 2">S6</strain>
    </source>
</reference>
<protein>
    <submittedName>
        <fullName evidence="1">Uncharacterized protein</fullName>
    </submittedName>
</protein>
<gene>
    <name evidence="1" type="ORF">GCW_01385</name>
</gene>
<sequence>MDKTTEQINKTEIKKQITNCCKELINLYSNWANQIKVLTDPKQIHKLSLKFGKEIVLINQQISKLTISNGIKRPDYSKYTKPRINTINATLKKSLNKSNYDYIFQNSSRFDFIQEEHKFKTKQALEKLEKNIHSQLITDDYRDKRSHIYLLDWYAKLFKTPAAQLLKNKEFVKYFIESCIDYESCYELHFDQDNKPKNLEYATCADLNHKHKNLELVNKKFNLVTDFCIFYTQKPIKKFYWNIIYKYLQEDAWIYGENNETQLAKINELYNRYLNNPINRQNLKIIGKTQKKVCEFNLINHSLLSSKEESEIQQFIQFFLIYQAKWHKKVSYLNFEYILKKEMMDLVIQEIDLNKLDYLVIYLDNLNGINFLYEKIWQIVDFLKTVNKNLNNGSKAKIIFFNNINTNKIISRLKRWNPQYDFAELKQAINELFFDNKNIVNFAFTKTQNSNKNEVINNEVQNQDFNKISGENALLELKELLNQHELFFNELLNLIDNHKELELTKMQLTKYVNYAVKLIREISSFLSNVKINPIEVQRNEQIWEKIKLIYQLGHLDKNLSGKVGEAIYDSLFGYYFT</sequence>
<dbReference type="AlphaFoldDB" id="A0A0F6CKB9"/>